<reference evidence="1" key="2">
    <citation type="submission" date="2025-09" db="UniProtKB">
        <authorList>
            <consortium name="EnsemblPlants"/>
        </authorList>
    </citation>
    <scope>IDENTIFICATION</scope>
</reference>
<protein>
    <submittedName>
        <fullName evidence="1">Uncharacterized protein</fullName>
    </submittedName>
</protein>
<name>A0ACD5VEG0_AVESA</name>
<reference evidence="1" key="1">
    <citation type="submission" date="2021-05" db="EMBL/GenBank/DDBJ databases">
        <authorList>
            <person name="Scholz U."/>
            <person name="Mascher M."/>
            <person name="Fiebig A."/>
        </authorList>
    </citation>
    <scope>NUCLEOTIDE SEQUENCE [LARGE SCALE GENOMIC DNA]</scope>
</reference>
<proteinExistence type="predicted"/>
<evidence type="ECO:0000313" key="1">
    <source>
        <dbReference type="EnsemblPlants" id="AVESA.00010b.r2.3AG0411510.1.CDS"/>
    </source>
</evidence>
<dbReference type="EnsemblPlants" id="AVESA.00010b.r2.3AG0411510.1">
    <property type="protein sequence ID" value="AVESA.00010b.r2.3AG0411510.1.CDS"/>
    <property type="gene ID" value="AVESA.00010b.r2.3AG0411510"/>
</dbReference>
<dbReference type="Proteomes" id="UP001732700">
    <property type="component" value="Chromosome 3A"/>
</dbReference>
<organism evidence="1 2">
    <name type="scientific">Avena sativa</name>
    <name type="common">Oat</name>
    <dbReference type="NCBI Taxonomy" id="4498"/>
    <lineage>
        <taxon>Eukaryota</taxon>
        <taxon>Viridiplantae</taxon>
        <taxon>Streptophyta</taxon>
        <taxon>Embryophyta</taxon>
        <taxon>Tracheophyta</taxon>
        <taxon>Spermatophyta</taxon>
        <taxon>Magnoliopsida</taxon>
        <taxon>Liliopsida</taxon>
        <taxon>Poales</taxon>
        <taxon>Poaceae</taxon>
        <taxon>BOP clade</taxon>
        <taxon>Pooideae</taxon>
        <taxon>Poodae</taxon>
        <taxon>Poeae</taxon>
        <taxon>Poeae Chloroplast Group 1 (Aveneae type)</taxon>
        <taxon>Aveninae</taxon>
        <taxon>Avena</taxon>
    </lineage>
</organism>
<evidence type="ECO:0000313" key="2">
    <source>
        <dbReference type="Proteomes" id="UP001732700"/>
    </source>
</evidence>
<accession>A0ACD5VEG0</accession>
<sequence length="312" mass="33910">MALRCHWKHATSPLHFACLPRAEHIPLTPARREQAAAMAGLVSEEKLGDVLMQAMRAQKNLRPQRDRLLHLRRRLQQQQQQSPGGDDDAAFLKELAANLFKVHIVGIEAGTRLLGCCIQTALKGGARFDFNTALAVIPDEQQYDVLLAHGLPARPTTQAEVFSRVEAAFNAVKLAQEHHLARCIELLAGVRPPSHIRELPEESSMIGYSDDTVATATEHIAKHGLPNLAKAAQAAGRKATGNASEVARSSKDPAQALTYLHRACSLMSLAVSHMDLAVAVLSGFLDPKEVASLSDFTDKTVFISQDGPYPSD</sequence>
<keyword evidence="2" id="KW-1185">Reference proteome</keyword>